<reference evidence="13" key="1">
    <citation type="submission" date="2022-12" db="EMBL/GenBank/DDBJ databases">
        <title>Clostridium sp. nov., isolated from industrial wastewater.</title>
        <authorList>
            <person name="Jiayan W."/>
        </authorList>
    </citation>
    <scope>NUCLEOTIDE SEQUENCE</scope>
    <source>
        <strain evidence="13">ZC22-4</strain>
    </source>
</reference>
<evidence type="ECO:0000256" key="9">
    <source>
        <dbReference type="ARBA" id="ARBA00023118"/>
    </source>
</evidence>
<dbReference type="Proteomes" id="UP001144612">
    <property type="component" value="Unassembled WGS sequence"/>
</dbReference>
<evidence type="ECO:0000256" key="3">
    <source>
        <dbReference type="ARBA" id="ARBA00022722"/>
    </source>
</evidence>
<dbReference type="CDD" id="cd09641">
    <property type="entry name" value="Cas3''_I"/>
    <property type="match status" value="1"/>
</dbReference>
<dbReference type="Gene3D" id="1.10.3210.30">
    <property type="match status" value="1"/>
</dbReference>
<keyword evidence="8" id="KW-0067">ATP-binding</keyword>
<comment type="similarity">
    <text evidence="2">In the central section; belongs to the CRISPR-associated helicase Cas3 family.</text>
</comment>
<dbReference type="InterPro" id="IPR011545">
    <property type="entry name" value="DEAD/DEAH_box_helicase_dom"/>
</dbReference>
<dbReference type="PANTHER" id="PTHR47961">
    <property type="entry name" value="DNA POLYMERASE THETA, PUTATIVE (AFU_ORTHOLOGUE AFUA_1G05260)-RELATED"/>
    <property type="match status" value="1"/>
</dbReference>
<dbReference type="NCBIfam" id="TIGR01587">
    <property type="entry name" value="cas3_core"/>
    <property type="match status" value="1"/>
</dbReference>
<proteinExistence type="inferred from homology"/>
<dbReference type="InterPro" id="IPR050474">
    <property type="entry name" value="Hel308_SKI2-like"/>
</dbReference>
<dbReference type="SMART" id="SM00487">
    <property type="entry name" value="DEXDc"/>
    <property type="match status" value="1"/>
</dbReference>
<evidence type="ECO:0000256" key="6">
    <source>
        <dbReference type="ARBA" id="ARBA00022801"/>
    </source>
</evidence>
<evidence type="ECO:0000259" key="11">
    <source>
        <dbReference type="PROSITE" id="PS51194"/>
    </source>
</evidence>
<dbReference type="Pfam" id="PF22590">
    <property type="entry name" value="Cas3-like_C_2"/>
    <property type="match status" value="1"/>
</dbReference>
<gene>
    <name evidence="13" type="primary">cas3</name>
    <name evidence="13" type="ORF">OW729_07040</name>
</gene>
<dbReference type="NCBIfam" id="TIGR01596">
    <property type="entry name" value="cas3_HD"/>
    <property type="match status" value="1"/>
</dbReference>
<evidence type="ECO:0000259" key="12">
    <source>
        <dbReference type="PROSITE" id="PS51643"/>
    </source>
</evidence>
<protein>
    <submittedName>
        <fullName evidence="13">CRISPR-associated helicase Cas3</fullName>
    </submittedName>
</protein>
<evidence type="ECO:0000256" key="8">
    <source>
        <dbReference type="ARBA" id="ARBA00022840"/>
    </source>
</evidence>
<name>A0ABT4DAW0_9CLOT</name>
<dbReference type="Gene3D" id="3.40.50.300">
    <property type="entry name" value="P-loop containing nucleotide triphosphate hydrolases"/>
    <property type="match status" value="2"/>
</dbReference>
<dbReference type="InterPro" id="IPR027417">
    <property type="entry name" value="P-loop_NTPase"/>
</dbReference>
<accession>A0ABT4DAW0</accession>
<comment type="similarity">
    <text evidence="1">In the N-terminal section; belongs to the CRISPR-associated nuclease Cas3-HD family.</text>
</comment>
<dbReference type="PANTHER" id="PTHR47961:SF6">
    <property type="entry name" value="DNA-DIRECTED DNA POLYMERASE"/>
    <property type="match status" value="1"/>
</dbReference>
<dbReference type="InterPro" id="IPR001650">
    <property type="entry name" value="Helicase_C-like"/>
</dbReference>
<dbReference type="SMART" id="SM00490">
    <property type="entry name" value="HELICc"/>
    <property type="match status" value="1"/>
</dbReference>
<keyword evidence="14" id="KW-1185">Reference proteome</keyword>
<dbReference type="PROSITE" id="PS51192">
    <property type="entry name" value="HELICASE_ATP_BIND_1"/>
    <property type="match status" value="1"/>
</dbReference>
<dbReference type="InterPro" id="IPR006474">
    <property type="entry name" value="Helicase_Cas3_CRISPR-ass_core"/>
</dbReference>
<evidence type="ECO:0000256" key="7">
    <source>
        <dbReference type="ARBA" id="ARBA00022806"/>
    </source>
</evidence>
<evidence type="ECO:0000313" key="13">
    <source>
        <dbReference type="EMBL" id="MCY6958356.1"/>
    </source>
</evidence>
<dbReference type="InterPro" id="IPR006483">
    <property type="entry name" value="CRISPR-assoc_Cas3_HD"/>
</dbReference>
<dbReference type="EMBL" id="JAPQFJ010000005">
    <property type="protein sequence ID" value="MCY6958356.1"/>
    <property type="molecule type" value="Genomic_DNA"/>
</dbReference>
<dbReference type="Pfam" id="PF00270">
    <property type="entry name" value="DEAD"/>
    <property type="match status" value="1"/>
</dbReference>
<feature type="domain" description="Helicase ATP-binding" evidence="10">
    <location>
        <begin position="323"/>
        <end position="529"/>
    </location>
</feature>
<keyword evidence="7" id="KW-0347">Helicase</keyword>
<feature type="domain" description="HD Cas3-type" evidence="12">
    <location>
        <begin position="26"/>
        <end position="252"/>
    </location>
</feature>
<evidence type="ECO:0000256" key="5">
    <source>
        <dbReference type="ARBA" id="ARBA00022741"/>
    </source>
</evidence>
<keyword evidence="9" id="KW-0051">Antiviral defense</keyword>
<dbReference type="PROSITE" id="PS51194">
    <property type="entry name" value="HELICASE_CTER"/>
    <property type="match status" value="1"/>
</dbReference>
<keyword evidence="3" id="KW-0540">Nuclease</keyword>
<evidence type="ECO:0000313" key="14">
    <source>
        <dbReference type="Proteomes" id="UP001144612"/>
    </source>
</evidence>
<comment type="caution">
    <text evidence="13">The sequence shown here is derived from an EMBL/GenBank/DDBJ whole genome shotgun (WGS) entry which is preliminary data.</text>
</comment>
<dbReference type="PROSITE" id="PS51643">
    <property type="entry name" value="HD_CAS3"/>
    <property type="match status" value="1"/>
</dbReference>
<evidence type="ECO:0000256" key="4">
    <source>
        <dbReference type="ARBA" id="ARBA00022723"/>
    </source>
</evidence>
<evidence type="ECO:0000256" key="1">
    <source>
        <dbReference type="ARBA" id="ARBA00006847"/>
    </source>
</evidence>
<keyword evidence="6" id="KW-0378">Hydrolase</keyword>
<feature type="domain" description="Helicase C-terminal" evidence="11">
    <location>
        <begin position="560"/>
        <end position="711"/>
    </location>
</feature>
<evidence type="ECO:0000256" key="2">
    <source>
        <dbReference type="ARBA" id="ARBA00009046"/>
    </source>
</evidence>
<dbReference type="SUPFAM" id="SSF52540">
    <property type="entry name" value="P-loop containing nucleoside triphosphate hydrolases"/>
    <property type="match status" value="1"/>
</dbReference>
<dbReference type="RefSeq" id="WP_268060769.1">
    <property type="nucleotide sequence ID" value="NZ_JAPQFJ010000005.1"/>
</dbReference>
<sequence>MYFFNIEKVDLDKFIANSNKIYAHILNERKERLKEHIDLAVEYLYKIIESKKLDNVFLNFENGLVNELSLKGKNFYREMLLNTIYMHDLGKINCNFQYVKMGNNEFKNAKGLSVNNTNHSMLSSLIYLNHYFNEIEGHDVKEDREDLTIFMLLNAYIISKHHGALDSFDEFKEKLLDDDGEGKRLYTDQLSIFNEVYKEQIIFNKENKLLMRIFNVVEKSLARKEEENKEISICFYIYERFLSSLLLACDYYSTSHFKNQSEIKELGEIDDINKFYDVFKNTEVYKSIRQYEKESYCKTNDFSNIKNINILRNEMFLDAENSFLENLDNNIFYLEAPTGSGKSNVSLNLSFRIIEKCKDINKIFYVYPFNTLVEQNIKTMENIFESSSVMKDIAVINSVVPIKTKGKVIKERRKKDADENEDSDVINYEEALLDRQFLHYPIVLTTHISIFNYLFGTSKDNLFPLAQMANSVVVLDEIQSYRNSIWKEIITFLKYYSELLNIKFIIMSATLPNLNKLIDGDIETVTLIGDREKYFKNPIFKNRVVPDFSLLEVEGNVKEQLLKHVIKTSKKIEGNILIEFIKKDTATKFFKDLIECRSELSKGDKEKQIELMTGDDNSIERNIIINKIKNNKNIILVATQVIEAGVDIDMDIGYKDISMLDSEEQFLGRINRSCKKLQCKVYFFDLDAASNIYKNDIRKEKNINLKSKDIRDILINKNFQDFYDYVLKELNKHASNLTDKNFNDFIKNSINKLNFKQIEERMKLIDERYEYSAFLNRTLKLENGEILDGEKVWNDYISLLKGSSLDYAEQKVRLSEVKSKLNYFIYKVNKNDFSYEDRIGDLYYIEDGEKYFENGKFNRENFNKGIGDFI</sequence>
<dbReference type="InterPro" id="IPR014001">
    <property type="entry name" value="Helicase_ATP-bd"/>
</dbReference>
<dbReference type="InterPro" id="IPR038257">
    <property type="entry name" value="CRISPR-assoc_Cas3_HD_sf"/>
</dbReference>
<dbReference type="InterPro" id="IPR054712">
    <property type="entry name" value="Cas3-like_dom"/>
</dbReference>
<organism evidence="13 14">
    <name type="scientific">Clostridium brassicae</name>
    <dbReference type="NCBI Taxonomy" id="2999072"/>
    <lineage>
        <taxon>Bacteria</taxon>
        <taxon>Bacillati</taxon>
        <taxon>Bacillota</taxon>
        <taxon>Clostridia</taxon>
        <taxon>Eubacteriales</taxon>
        <taxon>Clostridiaceae</taxon>
        <taxon>Clostridium</taxon>
    </lineage>
</organism>
<keyword evidence="5" id="KW-0547">Nucleotide-binding</keyword>
<evidence type="ECO:0000259" key="10">
    <source>
        <dbReference type="PROSITE" id="PS51192"/>
    </source>
</evidence>
<keyword evidence="4" id="KW-0479">Metal-binding</keyword>